<accession>D3VJL2</accession>
<evidence type="ECO:0000256" key="4">
    <source>
        <dbReference type="ARBA" id="ARBA00023002"/>
    </source>
</evidence>
<evidence type="ECO:0000256" key="2">
    <source>
        <dbReference type="ARBA" id="ARBA00022630"/>
    </source>
</evidence>
<name>D3VJL2_XENNA</name>
<proteinExistence type="predicted"/>
<keyword evidence="7" id="KW-1185">Reference proteome</keyword>
<feature type="domain" description="Pyridoxamine 5'-phosphate oxidase Alr4036 family FMN-binding" evidence="5">
    <location>
        <begin position="16"/>
        <end position="105"/>
    </location>
</feature>
<dbReference type="GO" id="GO:0008615">
    <property type="term" value="P:pyridoxine biosynthetic process"/>
    <property type="evidence" value="ECO:0007669"/>
    <property type="project" value="InterPro"/>
</dbReference>
<dbReference type="InterPro" id="IPR012349">
    <property type="entry name" value="Split_barrel_FMN-bd"/>
</dbReference>
<evidence type="ECO:0000313" key="6">
    <source>
        <dbReference type="EMBL" id="CBJ88768.1"/>
    </source>
</evidence>
<evidence type="ECO:0000313" key="7">
    <source>
        <dbReference type="Proteomes" id="UP000008075"/>
    </source>
</evidence>
<protein>
    <recommendedName>
        <fullName evidence="5">Pyridoxamine 5'-phosphate oxidase Alr4036 family FMN-binding domain-containing protein</fullName>
    </recommendedName>
</protein>
<comment type="cofactor">
    <cofactor evidence="1">
        <name>FMN</name>
        <dbReference type="ChEBI" id="CHEBI:58210"/>
    </cofactor>
</comment>
<dbReference type="Proteomes" id="UP000008075">
    <property type="component" value="Chromosome"/>
</dbReference>
<sequence length="201" mass="22956">MEGLPVQFDLVDIDTAAWSKLSEAAKHPDSSFRYLNLCAADSENKPQARMVVLRDVDALARILEFHTDIRSPKWEQLSTNPHATVLGFCVQTRLQLRLKGRVEIYAPGSLETEAAWQTLSAWTRSTYIGGPPGDERAFPDVEDKSHTQFTLHYVEDKKNFGILRFQVEALDWFQLLRSDNRRAKFSYNDAGKLVTSQWINP</sequence>
<dbReference type="PANTHER" id="PTHR10851">
    <property type="entry name" value="PYRIDOXINE-5-PHOSPHATE OXIDASE"/>
    <property type="match status" value="1"/>
</dbReference>
<dbReference type="AlphaFoldDB" id="D3VJL2"/>
<dbReference type="Pfam" id="PF12766">
    <property type="entry name" value="Pyridox_oxase_2"/>
    <property type="match status" value="1"/>
</dbReference>
<keyword evidence="4" id="KW-0560">Oxidoreductase</keyword>
<dbReference type="EMBL" id="FN667742">
    <property type="protein sequence ID" value="CBJ88768.1"/>
    <property type="molecule type" value="Genomic_DNA"/>
</dbReference>
<dbReference type="HOGENOM" id="CLU_058669_2_0_6"/>
<dbReference type="GO" id="GO:0010181">
    <property type="term" value="F:FMN binding"/>
    <property type="evidence" value="ECO:0007669"/>
    <property type="project" value="InterPro"/>
</dbReference>
<dbReference type="SUPFAM" id="SSF50475">
    <property type="entry name" value="FMN-binding split barrel"/>
    <property type="match status" value="1"/>
</dbReference>
<dbReference type="InterPro" id="IPR024624">
    <property type="entry name" value="Pyridox_Oxase_Alr4036_FMN-bd"/>
</dbReference>
<keyword evidence="3" id="KW-0288">FMN</keyword>
<dbReference type="PANTHER" id="PTHR10851:SF3">
    <property type="entry name" value="PYRIDOXINE_PYRIDOXAMINE 5'-PHOSPHATE OXIDASE 2"/>
    <property type="match status" value="1"/>
</dbReference>
<evidence type="ECO:0000256" key="1">
    <source>
        <dbReference type="ARBA" id="ARBA00001917"/>
    </source>
</evidence>
<dbReference type="STRING" id="406817.XNC1_0697"/>
<keyword evidence="2" id="KW-0285">Flavoprotein</keyword>
<reference evidence="6 7" key="1">
    <citation type="journal article" date="2011" name="PLoS ONE">
        <title>The entomopathogenic bacterial endosymbionts xenorhabdus and photorhabdus: convergent lifestyles from divergent genomes.</title>
        <authorList>
            <person name="Chaston J.M."/>
            <person name="Suen G."/>
            <person name="Tucker S.L."/>
            <person name="Andersen A.W."/>
            <person name="Bhasin A."/>
            <person name="Bode E."/>
            <person name="Bode H.B."/>
            <person name="Brachmann A.O."/>
            <person name="Cowles C.E."/>
            <person name="Cowles K.N."/>
            <person name="Darby C."/>
            <person name="de Leon L."/>
            <person name="Drace K."/>
            <person name="Du Z."/>
            <person name="Givaudan A."/>
            <person name="Herbert Tran E.E."/>
            <person name="Jewell K.A."/>
            <person name="Knack J.J."/>
            <person name="Krasomil-Osterfeld K.C."/>
            <person name="Kukor R."/>
            <person name="Lanois A."/>
            <person name="Latreille P."/>
            <person name="Leimgruber N.K."/>
            <person name="Lipke C.M."/>
            <person name="Liu R."/>
            <person name="Lu X."/>
            <person name="Martens E.C."/>
            <person name="Marri P.R."/>
            <person name="Medigue C."/>
            <person name="Menard M.L."/>
            <person name="Miller N.M."/>
            <person name="Morales-Soto N."/>
            <person name="Norton S."/>
            <person name="Ogier J.C."/>
            <person name="Orchard S.S."/>
            <person name="Park D."/>
            <person name="Park Y."/>
            <person name="Qurollo B.A."/>
            <person name="Sugar D.R."/>
            <person name="Richards G.R."/>
            <person name="Rouy Z."/>
            <person name="Slominski B."/>
            <person name="Slominski K."/>
            <person name="Snyder H."/>
            <person name="Tjaden B.C."/>
            <person name="van der Hoeven R."/>
            <person name="Welch R.D."/>
            <person name="Wheeler C."/>
            <person name="Xiang B."/>
            <person name="Barbazuk B."/>
            <person name="Gaudriault S."/>
            <person name="Goodner B."/>
            <person name="Slater S.C."/>
            <person name="Forst S."/>
            <person name="Goldman B.S."/>
            <person name="Goodrich-Blair H."/>
        </authorList>
    </citation>
    <scope>NUCLEOTIDE SEQUENCE [LARGE SCALE GENOMIC DNA]</scope>
    <source>
        <strain evidence="7">ATCC 19061 / DSM 3370 / CCUG 14189 / LMG 1036 / NCIMB 9965 / AN6</strain>
    </source>
</reference>
<dbReference type="eggNOG" id="COG0259">
    <property type="taxonomic scope" value="Bacteria"/>
</dbReference>
<evidence type="ECO:0000259" key="5">
    <source>
        <dbReference type="Pfam" id="PF12766"/>
    </source>
</evidence>
<dbReference type="Gene3D" id="2.30.110.10">
    <property type="entry name" value="Electron Transport, Fmn-binding Protein, Chain A"/>
    <property type="match status" value="1"/>
</dbReference>
<organism evidence="6 7">
    <name type="scientific">Xenorhabdus nematophila (strain ATCC 19061 / DSM 3370 / CCUG 14189 / LMG 1036 / NCIMB 9965 / AN6)</name>
    <dbReference type="NCBI Taxonomy" id="406817"/>
    <lineage>
        <taxon>Bacteria</taxon>
        <taxon>Pseudomonadati</taxon>
        <taxon>Pseudomonadota</taxon>
        <taxon>Gammaproteobacteria</taxon>
        <taxon>Enterobacterales</taxon>
        <taxon>Morganellaceae</taxon>
        <taxon>Xenorhabdus</taxon>
    </lineage>
</organism>
<gene>
    <name evidence="6" type="ordered locus">XNC1_0697</name>
</gene>
<dbReference type="InterPro" id="IPR000659">
    <property type="entry name" value="Pyridox_Oxase"/>
</dbReference>
<evidence type="ECO:0000256" key="3">
    <source>
        <dbReference type="ARBA" id="ARBA00022643"/>
    </source>
</evidence>
<dbReference type="KEGG" id="xne:XNC1_0697"/>
<dbReference type="GO" id="GO:0004733">
    <property type="term" value="F:pyridoxamine phosphate oxidase activity"/>
    <property type="evidence" value="ECO:0007669"/>
    <property type="project" value="InterPro"/>
</dbReference>